<feature type="transmembrane region" description="Helical" evidence="1">
    <location>
        <begin position="152"/>
        <end position="169"/>
    </location>
</feature>
<organism evidence="2 3">
    <name type="scientific">Francisella uliginis</name>
    <dbReference type="NCBI Taxonomy" id="573570"/>
    <lineage>
        <taxon>Bacteria</taxon>
        <taxon>Pseudomonadati</taxon>
        <taxon>Pseudomonadota</taxon>
        <taxon>Gammaproteobacteria</taxon>
        <taxon>Thiotrichales</taxon>
        <taxon>Francisellaceae</taxon>
        <taxon>Francisella</taxon>
    </lineage>
</organism>
<feature type="transmembrane region" description="Helical" evidence="1">
    <location>
        <begin position="31"/>
        <end position="54"/>
    </location>
</feature>
<keyword evidence="3" id="KW-1185">Reference proteome</keyword>
<dbReference type="EMBL" id="CP016796">
    <property type="protein sequence ID" value="API86992.1"/>
    <property type="molecule type" value="Genomic_DNA"/>
</dbReference>
<dbReference type="OrthoDB" id="5604640at2"/>
<protein>
    <submittedName>
        <fullName evidence="2">Uncharacterized protein</fullName>
    </submittedName>
</protein>
<keyword evidence="1" id="KW-0472">Membrane</keyword>
<gene>
    <name evidence="2" type="ORF">F7310_06315</name>
</gene>
<evidence type="ECO:0000313" key="2">
    <source>
        <dbReference type="EMBL" id="API86992.1"/>
    </source>
</evidence>
<dbReference type="KEGG" id="frx:F7310_06315"/>
<name>A0A1L4BT20_9GAMM</name>
<feature type="transmembrane region" description="Helical" evidence="1">
    <location>
        <begin position="92"/>
        <end position="112"/>
    </location>
</feature>
<feature type="transmembrane region" description="Helical" evidence="1">
    <location>
        <begin position="124"/>
        <end position="145"/>
    </location>
</feature>
<keyword evidence="1" id="KW-0812">Transmembrane</keyword>
<dbReference type="STRING" id="573570.F7310_06315"/>
<keyword evidence="1" id="KW-1133">Transmembrane helix</keyword>
<feature type="transmembrane region" description="Helical" evidence="1">
    <location>
        <begin position="60"/>
        <end position="80"/>
    </location>
</feature>
<dbReference type="RefSeq" id="WP_072712604.1">
    <property type="nucleotide sequence ID" value="NZ_CP016796.1"/>
</dbReference>
<reference evidence="2 3" key="1">
    <citation type="journal article" date="2016" name="Appl. Environ. Microbiol.">
        <title>Whole genome relationships among Francisella bacteria of diverse origin define new species and provide specific regions for detection.</title>
        <authorList>
            <person name="Challacombe J.F."/>
            <person name="Petersen J.M."/>
            <person name="Gallegos-Graves V."/>
            <person name="Hodge D."/>
            <person name="Pillai S."/>
            <person name="Kuske C.R."/>
        </authorList>
    </citation>
    <scope>NUCLEOTIDE SEQUENCE [LARGE SCALE GENOMIC DNA]</scope>
    <source>
        <strain evidence="3">TX07-7310</strain>
    </source>
</reference>
<evidence type="ECO:0000256" key="1">
    <source>
        <dbReference type="SAM" id="Phobius"/>
    </source>
</evidence>
<dbReference type="Proteomes" id="UP000184222">
    <property type="component" value="Chromosome"/>
</dbReference>
<dbReference type="AlphaFoldDB" id="A0A1L4BT20"/>
<feature type="transmembrane region" description="Helical" evidence="1">
    <location>
        <begin position="175"/>
        <end position="195"/>
    </location>
</feature>
<proteinExistence type="predicted"/>
<accession>A0A1L4BT20</accession>
<feature type="transmembrane region" description="Helical" evidence="1">
    <location>
        <begin position="6"/>
        <end position="24"/>
    </location>
</feature>
<sequence length="203" mass="22957">MSIVFYILEVLLHIFGILFAIRICSFKKDAWYFYFLAIITGAFEFFVVAGLNYISLLNGIIPSTGNLILALVAIIIYNKVKVKPKEITKADLSKVAPLIILIILLMIVFIHLTSPVNQVSTDTIILDIFNILVFVGTVLLAFGYIAGLIINAIYAIKSITMSIFFILQIQHLSLVFFINFFFSMISFIIFLLGYIKNKKLLKN</sequence>
<evidence type="ECO:0000313" key="3">
    <source>
        <dbReference type="Proteomes" id="UP000184222"/>
    </source>
</evidence>